<dbReference type="Proteomes" id="UP000001823">
    <property type="component" value="Chromosome"/>
</dbReference>
<dbReference type="STRING" id="195103.CPF_0490"/>
<dbReference type="HOGENOM" id="CLU_246091_0_0_9"/>
<dbReference type="PaxDb" id="195103-CPF_0490"/>
<feature type="repeat" description="Cell wall-binding" evidence="2">
    <location>
        <begin position="316"/>
        <end position="335"/>
    </location>
</feature>
<feature type="repeat" description="Cell wall-binding" evidence="2">
    <location>
        <begin position="661"/>
        <end position="680"/>
    </location>
</feature>
<feature type="compositionally biased region" description="Basic and acidic residues" evidence="3">
    <location>
        <begin position="47"/>
        <end position="58"/>
    </location>
</feature>
<dbReference type="Pfam" id="PF19127">
    <property type="entry name" value="Choline_bind_3"/>
    <property type="match status" value="6"/>
</dbReference>
<feature type="compositionally biased region" description="Basic and acidic residues" evidence="3">
    <location>
        <begin position="67"/>
        <end position="86"/>
    </location>
</feature>
<feature type="compositionally biased region" description="Polar residues" evidence="3">
    <location>
        <begin position="107"/>
        <end position="117"/>
    </location>
</feature>
<feature type="compositionally biased region" description="Basic and acidic residues" evidence="3">
    <location>
        <begin position="118"/>
        <end position="208"/>
    </location>
</feature>
<organism evidence="4 5">
    <name type="scientific">Clostridium perfringens (strain ATCC 13124 / DSM 756 / JCM 1290 / NCIMB 6125 / NCTC 8237 / Type A)</name>
    <dbReference type="NCBI Taxonomy" id="195103"/>
    <lineage>
        <taxon>Bacteria</taxon>
        <taxon>Bacillati</taxon>
        <taxon>Bacillota</taxon>
        <taxon>Clostridia</taxon>
        <taxon>Eubacteriales</taxon>
        <taxon>Clostridiaceae</taxon>
        <taxon>Clostridium</taxon>
    </lineage>
</organism>
<feature type="repeat" description="Cell wall-binding" evidence="2">
    <location>
        <begin position="1008"/>
        <end position="1027"/>
    </location>
</feature>
<evidence type="ECO:0000313" key="4">
    <source>
        <dbReference type="EMBL" id="ABG83523.1"/>
    </source>
</evidence>
<dbReference type="PROSITE" id="PS51170">
    <property type="entry name" value="CW"/>
    <property type="match status" value="16"/>
</dbReference>
<feature type="repeat" description="Cell wall-binding" evidence="2">
    <location>
        <begin position="916"/>
        <end position="935"/>
    </location>
</feature>
<reference evidence="4 5" key="1">
    <citation type="journal article" date="2006" name="Genome Res.">
        <title>Skewed genomic variability in strains of the toxigenic bacterial pathogen, Clostridium perfringens.</title>
        <authorList>
            <person name="Myers G.S."/>
            <person name="Rasko D.A."/>
            <person name="Cheung J.K."/>
            <person name="Ravel J."/>
            <person name="Seshadri R."/>
            <person name="Deboy R.T."/>
            <person name="Ren Q."/>
            <person name="Varga J."/>
            <person name="Awad M.M."/>
            <person name="Brinkac L.M."/>
            <person name="Daugherty S.C."/>
            <person name="Haft D.H."/>
            <person name="Dodson R.J."/>
            <person name="Madupu R."/>
            <person name="Nelson W.C."/>
            <person name="Rosovitz M.J."/>
            <person name="Sullivan S.A."/>
            <person name="Khouri H."/>
            <person name="Dimitrov G.I."/>
            <person name="Watkins K.L."/>
            <person name="Mulligan S."/>
            <person name="Benton J."/>
            <person name="Radune D."/>
            <person name="Fisher D.J."/>
            <person name="Atkins H.S."/>
            <person name="Hiscox T."/>
            <person name="Jost B.H."/>
            <person name="Billington S.J."/>
            <person name="Songer J.G."/>
            <person name="McClane B.A."/>
            <person name="Titball R.W."/>
            <person name="Rood J.I."/>
            <person name="Melville S.B."/>
            <person name="Paulsen I.T."/>
        </authorList>
    </citation>
    <scope>NUCLEOTIDE SEQUENCE [LARGE SCALE GENOMIC DNA]</scope>
    <source>
        <strain evidence="5">ATCC 13124 / DSM 756 / JCM 1290 / NCIMB 6125 / NCTC 8237 / S 107 / Type A</strain>
    </source>
</reference>
<dbReference type="SUPFAM" id="SSF69360">
    <property type="entry name" value="Cell wall binding repeat"/>
    <property type="match status" value="7"/>
</dbReference>
<dbReference type="Gene3D" id="2.10.270.10">
    <property type="entry name" value="Cholin Binding"/>
    <property type="match status" value="16"/>
</dbReference>
<evidence type="ECO:0000256" key="3">
    <source>
        <dbReference type="SAM" id="MobiDB-lite"/>
    </source>
</evidence>
<feature type="repeat" description="Cell wall-binding" evidence="2">
    <location>
        <begin position="567"/>
        <end position="586"/>
    </location>
</feature>
<feature type="region of interest" description="Disordered" evidence="3">
    <location>
        <begin position="47"/>
        <end position="208"/>
    </location>
</feature>
<feature type="repeat" description="Cell wall-binding" evidence="2">
    <location>
        <begin position="362"/>
        <end position="381"/>
    </location>
</feature>
<feature type="repeat" description="Cell wall-binding" evidence="2">
    <location>
        <begin position="869"/>
        <end position="888"/>
    </location>
</feature>
<dbReference type="eggNOG" id="COG5263">
    <property type="taxonomic scope" value="Bacteria"/>
</dbReference>
<feature type="repeat" description="Cell wall-binding" evidence="2">
    <location>
        <begin position="1081"/>
        <end position="1100"/>
    </location>
</feature>
<keyword evidence="5" id="KW-1185">Reference proteome</keyword>
<gene>
    <name evidence="4" type="ordered locus">CPF_0490</name>
</gene>
<evidence type="ECO:0000256" key="1">
    <source>
        <dbReference type="ARBA" id="ARBA00022737"/>
    </source>
</evidence>
<feature type="repeat" description="Cell wall-binding" evidence="2">
    <location>
        <begin position="1515"/>
        <end position="1534"/>
    </location>
</feature>
<feature type="repeat" description="Cell wall-binding" evidence="2">
    <location>
        <begin position="382"/>
        <end position="401"/>
    </location>
</feature>
<dbReference type="Pfam" id="PF01473">
    <property type="entry name" value="Choline_bind_1"/>
    <property type="match status" value="15"/>
</dbReference>
<evidence type="ECO:0000256" key="2">
    <source>
        <dbReference type="PROSITE-ProRule" id="PRU00591"/>
    </source>
</evidence>
<dbReference type="RefSeq" id="WP_011590223.1">
    <property type="nucleotide sequence ID" value="NC_008261.1"/>
</dbReference>
<dbReference type="InterPro" id="IPR018337">
    <property type="entry name" value="Cell_wall/Cho-bd_repeat"/>
</dbReference>
<feature type="repeat" description="Cell wall-binding" evidence="2">
    <location>
        <begin position="1294"/>
        <end position="1313"/>
    </location>
</feature>
<keyword evidence="1" id="KW-0677">Repeat</keyword>
<sequence>MKKVREKVAIAVAIASITTISSFVISNGKKVYAEEVRVTATANVDNIKDNGKQLKNESPKANTQEDTNVKNKDLKTDEKKDIKEVESNFVKNAENKTEKINEDKSLENNNNKVSTKLESSDKDVKEIKSDKDSKDKDSKEVKDENVEKVHNKKDTVEEVENKSDQNNEDKINTDKKVEVKSKDNETSKRDEESKKIKGENKESESKLDKNKALKSDYININESGQALTVGTESQNNSVTDENEKDGWQTIGGKTYYFENGKVSTGKKEVYDTKNGYYKTYFFNEDGTLVTDTGIHDYCESWGGKRKVYVNNKGEVENGWKTIDGKTYYFDQYNGMLTNVHEIDNGDKKEAYLFDNDGVLRKGTGLKEIDGKWYYFNKDNSLASGWKTIDGKTYYFDTYSGRAKGSIRIYDSNHEKYKVYLFNEDGALITEPGIHTYHENWGGERKIYVNNKGEVQSGWQIIDGKTYYFDESNGMVTWVHEINENDKNKSYLFDKDGVLVKGSGWKEINGNWYYLNNDNSLLEGWKTIDDRTYYLDKYNGMVNGVYEVNSGDKKETYLFNKDGSLVKGNGLKEVNGTWYYFNSDNSLENGWKIIDGKTYYFNKYDGRLRGCVRVYDDLNHEKYKVYFFNEDGVLITEPGIHTYHETWGGERKICINNKGEVQSGWQIIDGKTYYFDEHNGMAKGVSCISNGDNYEVYLFNEDGSLVTGNGWKEIDGKWYYFNNNNSLANGWKTINGKTYYFSSHMSIGPTLIQGNRPEKLDLYYFGEDGELINRKGWAKLNDDWFYFNDDSSLKTKWQTIGGKTYYFNETTGAMATGQKTTYDYFNHEEKIYCFTSDGSLLKGKGWFSKYDEYNNYKKVWFYIDEDGVLKTDYQTINGKDYYFYCDGKMATGIVNVEGVTGNPKFYYFDNNGDLFKKEGWKKINEKWYYLNEDGSLVNEWKKSGSDWYYLNPNYGMAIGPTKVQDDMCLGINVYYFEEDGRLTNRTGWINHINGEFSDWYYVENGGKAALGWNKINGTWYYFNSDAKMVTAPTRIFDKDSSKEKIYFFDKNGAYRRYSGWYELKPVDGEPCWYYFGEDGLAKTGWQTINGNKYWFAPNGIMCKGTSTIFENEVEDGCYKVDLPTYLFNESGALVTSEGWHKVTLYDGEKWCYTDNTGLCKKRLEKINNKYYYFEPHNGLMETGVISIYGFNGNKEANYFFDESGALNTSKGWHKCKDRYNSHYIWCYIDDNGELAEGFKEINGNKYYFESGVMSTGKTEIEGNQYYFNESGLIAKGWSQNKDGEYYYTDNNGIIQKGWQKINGIWYYFNDGGVMATGPKYMFDENTYDTKLYYFDNSGALQYKKGWVNHIGKYNNDWYYINSNNELSTGWQNINGTWYYFYENGKMAKGSTAVTYSNGDKRYYCFDNSGAWVTNPGWHSWQDEGNKTCWAYINNDGSLAEGWKEINNKWYYFYKENKVMAKGAIKEWDYKTNKPYIQHFFNEDGSWDASEGWKSFKNLEYSPDLQWAYVESNGRLASGWKMIGGQWYYFDEGNGFMVTEKRYIDGKFYEFNSNGTLKN</sequence>
<evidence type="ECO:0000313" key="5">
    <source>
        <dbReference type="Proteomes" id="UP000001823"/>
    </source>
</evidence>
<protein>
    <submittedName>
        <fullName evidence="4">Cell wall binding repeat domain protein</fullName>
    </submittedName>
</protein>
<feature type="repeat" description="Cell wall-binding" evidence="2">
    <location>
        <begin position="707"/>
        <end position="726"/>
    </location>
</feature>
<feature type="compositionally biased region" description="Basic and acidic residues" evidence="3">
    <location>
        <begin position="93"/>
        <end position="106"/>
    </location>
</feature>
<feature type="repeat" description="Cell wall-binding" evidence="2">
    <location>
        <begin position="455"/>
        <end position="474"/>
    </location>
</feature>
<dbReference type="KEGG" id="cpf:CPF_0490"/>
<accession>A0A0H2YRB4</accession>
<proteinExistence type="predicted"/>
<feature type="repeat" description="Cell wall-binding" evidence="2">
    <location>
        <begin position="1366"/>
        <end position="1385"/>
    </location>
</feature>
<dbReference type="EMBL" id="CP000246">
    <property type="protein sequence ID" value="ABG83523.1"/>
    <property type="molecule type" value="Genomic_DNA"/>
</dbReference>
<name>A0A0H2YRB4_CLOP1</name>
<feature type="repeat" description="Cell wall-binding" evidence="2">
    <location>
        <begin position="793"/>
        <end position="812"/>
    </location>
</feature>
<feature type="repeat" description="Cell wall-binding" evidence="2">
    <location>
        <begin position="501"/>
        <end position="520"/>
    </location>
</feature>